<feature type="binding site" evidence="8">
    <location>
        <position position="28"/>
    </location>
    <ligand>
        <name>3-phosphoshikimate</name>
        <dbReference type="ChEBI" id="CHEBI:145989"/>
    </ligand>
</feature>
<dbReference type="PANTHER" id="PTHR21090:SF5">
    <property type="entry name" value="PENTAFUNCTIONAL AROM POLYPEPTIDE"/>
    <property type="match status" value="1"/>
</dbReference>
<keyword evidence="11" id="KW-1185">Reference proteome</keyword>
<evidence type="ECO:0000259" key="9">
    <source>
        <dbReference type="Pfam" id="PF00275"/>
    </source>
</evidence>
<evidence type="ECO:0000256" key="1">
    <source>
        <dbReference type="ARBA" id="ARBA00004811"/>
    </source>
</evidence>
<dbReference type="Gene3D" id="3.65.10.10">
    <property type="entry name" value="Enolpyruvate transferase domain"/>
    <property type="match status" value="2"/>
</dbReference>
<evidence type="ECO:0000256" key="3">
    <source>
        <dbReference type="ARBA" id="ARBA00022490"/>
    </source>
</evidence>
<feature type="binding site" evidence="8">
    <location>
        <position position="194"/>
    </location>
    <ligand>
        <name>3-phosphoshikimate</name>
        <dbReference type="ChEBI" id="CHEBI:145989"/>
    </ligand>
</feature>
<feature type="binding site" evidence="8">
    <location>
        <position position="29"/>
    </location>
    <ligand>
        <name>3-phosphoshikimate</name>
        <dbReference type="ChEBI" id="CHEBI:145989"/>
    </ligand>
</feature>
<dbReference type="HAMAP" id="MF_00210">
    <property type="entry name" value="EPSP_synth"/>
    <property type="match status" value="1"/>
</dbReference>
<feature type="binding site" evidence="8">
    <location>
        <position position="166"/>
    </location>
    <ligand>
        <name>3-phosphoshikimate</name>
        <dbReference type="ChEBI" id="CHEBI:145989"/>
    </ligand>
</feature>
<keyword evidence="3 8" id="KW-0963">Cytoplasm</keyword>
<comment type="subcellular location">
    <subcellularLocation>
        <location evidence="8">Cytoplasm</location>
    </subcellularLocation>
</comment>
<dbReference type="RefSeq" id="WP_083966390.1">
    <property type="nucleotide sequence ID" value="NZ_CP011312.1"/>
</dbReference>
<evidence type="ECO:0000256" key="8">
    <source>
        <dbReference type="HAMAP-Rule" id="MF_00210"/>
    </source>
</evidence>
<dbReference type="EC" id="2.5.1.19" evidence="8"/>
<dbReference type="InterPro" id="IPR006264">
    <property type="entry name" value="EPSP_synthase"/>
</dbReference>
<dbReference type="InterPro" id="IPR023193">
    <property type="entry name" value="EPSP_synthase_CS"/>
</dbReference>
<feature type="binding site" evidence="8">
    <location>
        <position position="94"/>
    </location>
    <ligand>
        <name>phosphoenolpyruvate</name>
        <dbReference type="ChEBI" id="CHEBI:58702"/>
    </ligand>
</feature>
<dbReference type="PIRSF" id="PIRSF000505">
    <property type="entry name" value="EPSPS"/>
    <property type="match status" value="1"/>
</dbReference>
<comment type="function">
    <text evidence="8">Catalyzes the transfer of the enolpyruvyl moiety of phosphoenolpyruvate (PEP) to the 5-hydroxyl of shikimate-3-phosphate (S3P) to produce enolpyruvyl shikimate-3-phosphate and inorganic phosphate.</text>
</comment>
<sequence>MNDMSSSVWEAPTTNQPVTATITVPGSKSMTNRALILASIADGRSTIVGALDSRDSMLMIDALRCLGVDITVAEEITVTPRPLRGGTIDCGLAGTVMRFVPPVAALATGSVFFDGDPQARTRPMDQILTGLRTLGVRVDGTALPFTLHSEGNPVGGEVTIDASASSQFVSGLLLAAARYQKGMRITHSGTSLPSMPHIEMSIDMLRQAGVTVDTSIPHQWVVSPGKITARTWHIEPDLSNATPFLAAAAVTNGTVRVNNWPQQTTQPGDAIREILTQMGCQVKRHNNDLVVTGPPPNMLRGITIDMSAIGELTPTVAALATLATTETTLSGIAHLRGHETDRLAALSAEINNLGGLCTELSDGLRITPRPLQGGLWRSYADHRMATAGTIIGLRVPGIQVENIATTAKTLPGFEKMWTQMIKEGH</sequence>
<evidence type="ECO:0000256" key="2">
    <source>
        <dbReference type="ARBA" id="ARBA00009948"/>
    </source>
</evidence>
<organism evidence="10 11">
    <name type="scientific">Corynebacterium kutscheri</name>
    <dbReference type="NCBI Taxonomy" id="35755"/>
    <lineage>
        <taxon>Bacteria</taxon>
        <taxon>Bacillati</taxon>
        <taxon>Actinomycetota</taxon>
        <taxon>Actinomycetes</taxon>
        <taxon>Mycobacteriales</taxon>
        <taxon>Corynebacteriaceae</taxon>
        <taxon>Corynebacterium</taxon>
    </lineage>
</organism>
<comment type="similarity">
    <text evidence="2 8">Belongs to the EPSP synthase family.</text>
</comment>
<feature type="binding site" evidence="8">
    <location>
        <position position="165"/>
    </location>
    <ligand>
        <name>3-phosphoshikimate</name>
        <dbReference type="ChEBI" id="CHEBI:145989"/>
    </ligand>
</feature>
<dbReference type="GO" id="GO:0005737">
    <property type="term" value="C:cytoplasm"/>
    <property type="evidence" value="ECO:0007669"/>
    <property type="project" value="UniProtKB-SubCell"/>
</dbReference>
<dbReference type="CDD" id="cd01556">
    <property type="entry name" value="EPSP_synthase"/>
    <property type="match status" value="1"/>
</dbReference>
<dbReference type="GO" id="GO:0009423">
    <property type="term" value="P:chorismate biosynthetic process"/>
    <property type="evidence" value="ECO:0007669"/>
    <property type="project" value="UniProtKB-UniRule"/>
</dbReference>
<name>A0A0F6R0Y2_9CORY</name>
<keyword evidence="5 8" id="KW-0808">Transferase</keyword>
<dbReference type="UniPathway" id="UPA00053">
    <property type="reaction ID" value="UER00089"/>
</dbReference>
<dbReference type="NCBIfam" id="TIGR01356">
    <property type="entry name" value="aroA"/>
    <property type="match status" value="1"/>
</dbReference>
<dbReference type="InterPro" id="IPR001986">
    <property type="entry name" value="Enolpyruvate_Tfrase_dom"/>
</dbReference>
<dbReference type="HOGENOM" id="CLU_024321_0_0_11"/>
<comment type="catalytic activity">
    <reaction evidence="7">
        <text>3-phosphoshikimate + phosphoenolpyruvate = 5-O-(1-carboxyvinyl)-3-phosphoshikimate + phosphate</text>
        <dbReference type="Rhea" id="RHEA:21256"/>
        <dbReference type="ChEBI" id="CHEBI:43474"/>
        <dbReference type="ChEBI" id="CHEBI:57701"/>
        <dbReference type="ChEBI" id="CHEBI:58702"/>
        <dbReference type="ChEBI" id="CHEBI:145989"/>
        <dbReference type="EC" id="2.5.1.19"/>
    </reaction>
    <physiologicalReaction direction="left-to-right" evidence="7">
        <dbReference type="Rhea" id="RHEA:21257"/>
    </physiologicalReaction>
</comment>
<dbReference type="PROSITE" id="PS00104">
    <property type="entry name" value="EPSP_SYNTHASE_1"/>
    <property type="match status" value="1"/>
</dbReference>
<accession>A0A0F6R0Y2</accession>
<dbReference type="PANTHER" id="PTHR21090">
    <property type="entry name" value="AROM/DEHYDROQUINATE SYNTHASE"/>
    <property type="match status" value="1"/>
</dbReference>
<evidence type="ECO:0000313" key="11">
    <source>
        <dbReference type="Proteomes" id="UP000033457"/>
    </source>
</evidence>
<feature type="active site" description="Proton acceptor" evidence="8">
    <location>
        <position position="311"/>
    </location>
</feature>
<feature type="binding site" evidence="8">
    <location>
        <position position="383"/>
    </location>
    <ligand>
        <name>phosphoenolpyruvate</name>
        <dbReference type="ChEBI" id="CHEBI:58702"/>
    </ligand>
</feature>
<dbReference type="GO" id="GO:0009073">
    <property type="term" value="P:aromatic amino acid family biosynthetic process"/>
    <property type="evidence" value="ECO:0007669"/>
    <property type="project" value="UniProtKB-KW"/>
</dbReference>
<feature type="binding site" evidence="8">
    <location>
        <position position="167"/>
    </location>
    <ligand>
        <name>3-phosphoshikimate</name>
        <dbReference type="ChEBI" id="CHEBI:145989"/>
    </ligand>
</feature>
<keyword evidence="4 8" id="KW-0028">Amino-acid biosynthesis</keyword>
<gene>
    <name evidence="8 10" type="primary">aroA</name>
    <name evidence="10" type="ORF">UL82_02465</name>
</gene>
<evidence type="ECO:0000256" key="4">
    <source>
        <dbReference type="ARBA" id="ARBA00022605"/>
    </source>
</evidence>
<feature type="binding site" evidence="8">
    <location>
        <position position="342"/>
    </location>
    <ligand>
        <name>phosphoenolpyruvate</name>
        <dbReference type="ChEBI" id="CHEBI:58702"/>
    </ligand>
</feature>
<feature type="binding site" evidence="8">
    <location>
        <position position="338"/>
    </location>
    <ligand>
        <name>3-phosphoshikimate</name>
        <dbReference type="ChEBI" id="CHEBI:145989"/>
    </ligand>
</feature>
<feature type="binding site" evidence="8">
    <location>
        <position position="408"/>
    </location>
    <ligand>
        <name>phosphoenolpyruvate</name>
        <dbReference type="ChEBI" id="CHEBI:58702"/>
    </ligand>
</feature>
<evidence type="ECO:0000256" key="5">
    <source>
        <dbReference type="ARBA" id="ARBA00022679"/>
    </source>
</evidence>
<keyword evidence="6 8" id="KW-0057">Aromatic amino acid biosynthesis</keyword>
<dbReference type="EMBL" id="CP011312">
    <property type="protein sequence ID" value="AKE40718.1"/>
    <property type="molecule type" value="Genomic_DNA"/>
</dbReference>
<dbReference type="InterPro" id="IPR013792">
    <property type="entry name" value="RNA3'P_cycl/enolpyr_Trfase_a/b"/>
</dbReference>
<protein>
    <recommendedName>
        <fullName evidence="8">3-phosphoshikimate 1-carboxyvinyltransferase</fullName>
        <ecNumber evidence="8">2.5.1.19</ecNumber>
    </recommendedName>
    <alternativeName>
        <fullName evidence="8">5-enolpyruvylshikimate-3-phosphate synthase</fullName>
        <shortName evidence="8">EPSP synthase</shortName>
        <shortName evidence="8">EPSPS</shortName>
    </alternativeName>
</protein>
<dbReference type="KEGG" id="cku:UL82_02465"/>
<dbReference type="FunFam" id="3.65.10.10:FF:000010">
    <property type="entry name" value="3-phosphoshikimate 1-carboxyvinyltransferase"/>
    <property type="match status" value="1"/>
</dbReference>
<dbReference type="InterPro" id="IPR036968">
    <property type="entry name" value="Enolpyruvate_Tfrase_sf"/>
</dbReference>
<feature type="binding site" evidence="8">
    <location>
        <position position="311"/>
    </location>
    <ligand>
        <name>3-phosphoshikimate</name>
        <dbReference type="ChEBI" id="CHEBI:145989"/>
    </ligand>
</feature>
<dbReference type="GO" id="GO:0003866">
    <property type="term" value="F:3-phosphoshikimate 1-carboxyvinyltransferase activity"/>
    <property type="evidence" value="ECO:0007669"/>
    <property type="project" value="UniProtKB-UniRule"/>
</dbReference>
<feature type="binding site" evidence="8">
    <location>
        <position position="33"/>
    </location>
    <ligand>
        <name>3-phosphoshikimate</name>
        <dbReference type="ChEBI" id="CHEBI:145989"/>
    </ligand>
</feature>
<dbReference type="STRING" id="35755.UL82_02465"/>
<dbReference type="SUPFAM" id="SSF55205">
    <property type="entry name" value="EPT/RTPC-like"/>
    <property type="match status" value="1"/>
</dbReference>
<proteinExistence type="inferred from homology"/>
<feature type="domain" description="Enolpyruvate transferase" evidence="9">
    <location>
        <begin position="14"/>
        <end position="415"/>
    </location>
</feature>
<comment type="subunit">
    <text evidence="8">Monomer.</text>
</comment>
<feature type="binding site" evidence="8">
    <location>
        <position position="28"/>
    </location>
    <ligand>
        <name>phosphoenolpyruvate</name>
        <dbReference type="ChEBI" id="CHEBI:58702"/>
    </ligand>
</feature>
<comment type="pathway">
    <text evidence="1 8">Metabolic intermediate biosynthesis; chorismate biosynthesis; chorismate from D-erythrose 4-phosphate and phosphoenolpyruvate: step 6/7.</text>
</comment>
<evidence type="ECO:0000256" key="7">
    <source>
        <dbReference type="ARBA" id="ARBA00044633"/>
    </source>
</evidence>
<feature type="binding site" evidence="8">
    <location>
        <position position="122"/>
    </location>
    <ligand>
        <name>phosphoenolpyruvate</name>
        <dbReference type="ChEBI" id="CHEBI:58702"/>
    </ligand>
</feature>
<dbReference type="AlphaFoldDB" id="A0A0F6R0Y2"/>
<dbReference type="GO" id="GO:0008652">
    <property type="term" value="P:amino acid biosynthetic process"/>
    <property type="evidence" value="ECO:0007669"/>
    <property type="project" value="UniProtKB-KW"/>
</dbReference>
<dbReference type="PROSITE" id="PS00885">
    <property type="entry name" value="EPSP_SYNTHASE_2"/>
    <property type="match status" value="1"/>
</dbReference>
<dbReference type="Pfam" id="PF00275">
    <property type="entry name" value="EPSP_synthase"/>
    <property type="match status" value="1"/>
</dbReference>
<dbReference type="FunFam" id="3.65.10.10:FF:000011">
    <property type="entry name" value="3-phosphoshikimate 1-carboxyvinyltransferase"/>
    <property type="match status" value="1"/>
</dbReference>
<comment type="caution">
    <text evidence="8">Lacks conserved residue(s) required for the propagation of feature annotation.</text>
</comment>
<feature type="binding site" evidence="8">
    <location>
        <position position="167"/>
    </location>
    <ligand>
        <name>phosphoenolpyruvate</name>
        <dbReference type="ChEBI" id="CHEBI:58702"/>
    </ligand>
</feature>
<evidence type="ECO:0000313" key="10">
    <source>
        <dbReference type="EMBL" id="AKE40718.1"/>
    </source>
</evidence>
<reference evidence="10 11" key="1">
    <citation type="journal article" date="2015" name="Genome Announc.">
        <title>Complete Genome Sequence of Corynebacterium kutscheri DSM 20755, a Corynebacterial Type Strain with Remarkably Low G+C Content of Chromosomal DNA.</title>
        <authorList>
            <person name="Ruckert C."/>
            <person name="Albersmeier A."/>
            <person name="Winkler A."/>
            <person name="Tauch A."/>
        </authorList>
    </citation>
    <scope>NUCLEOTIDE SEQUENCE [LARGE SCALE GENOMIC DNA]</scope>
    <source>
        <strain evidence="10 11">DSM 20755</strain>
    </source>
</reference>
<dbReference type="Proteomes" id="UP000033457">
    <property type="component" value="Chromosome"/>
</dbReference>
<evidence type="ECO:0000256" key="6">
    <source>
        <dbReference type="ARBA" id="ARBA00023141"/>
    </source>
</evidence>